<evidence type="ECO:0000256" key="7">
    <source>
        <dbReference type="ARBA" id="ARBA00022692"/>
    </source>
</evidence>
<evidence type="ECO:0000256" key="5">
    <source>
        <dbReference type="ARBA" id="ARBA00022553"/>
    </source>
</evidence>
<dbReference type="PANTHER" id="PTHR45528:SF1">
    <property type="entry name" value="SENSOR HISTIDINE KINASE CPXA"/>
    <property type="match status" value="1"/>
</dbReference>
<dbReference type="InterPro" id="IPR004358">
    <property type="entry name" value="Sig_transdc_His_kin-like_C"/>
</dbReference>
<sequence>MEFKLKYDKLVENFNNIKDFMLKKSLRTRIMTQFFMVIVLIVIFFEIFLIFTIKNYYYSGVTGIIQSQAKYSAKLYEIHLANSSLSELVLDDIEEFYSEVNAQVQILNNSGKVLLDTVNGNQVGSILSTSDVISAKNGSNGSNIYKNSISNKNELAVSIPLNNGNEQVGIARFIISMENIDSMIAQRYLVFFLFGFFVIIIGVSISIFMSTKIVNPIEKLTNVALKLADGQLNEKADEVGDYEISKLGSTMNLMSENLVKKEQLKKDFISSVSHELRTPLTVIKGWAFTLQPEAKGNKLLEDGLSIIEKESDRLGNMVTELLDFSEISSGRLIMNKELFDLNELGIFINKQLMPKSSSKKIDMILNYDETKRVMVMADRDRIKQVFINILDNALKFTDEGGVVLTDIKIEEDKAIIEVIDNGCGISEDEISLVTGKFYKGTNSNSHTGLGLSICEEIVKAHNGNLIIRSVLEKGTVVRVELPLEKGDIQNEA</sequence>
<organism evidence="17 19">
    <name type="scientific">Parvimonas micra</name>
    <dbReference type="NCBI Taxonomy" id="33033"/>
    <lineage>
        <taxon>Bacteria</taxon>
        <taxon>Bacillati</taxon>
        <taxon>Bacillota</taxon>
        <taxon>Tissierellia</taxon>
        <taxon>Tissierellales</taxon>
        <taxon>Peptoniphilaceae</taxon>
        <taxon>Parvimonas</taxon>
    </lineage>
</organism>
<proteinExistence type="predicted"/>
<dbReference type="RefSeq" id="WP_004833499.1">
    <property type="nucleotide sequence ID" value="NZ_CABKNC010000002.1"/>
</dbReference>
<dbReference type="OrthoDB" id="2359336at2"/>
<dbReference type="Pfam" id="PF00512">
    <property type="entry name" value="HisKA"/>
    <property type="match status" value="1"/>
</dbReference>
<gene>
    <name evidence="17" type="ORF">HXM94_08040</name>
    <name evidence="18" type="ORF">NM222_04660</name>
</gene>
<keyword evidence="6" id="KW-0808">Transferase</keyword>
<dbReference type="EMBL" id="CP101412">
    <property type="protein sequence ID" value="WBB30273.1"/>
    <property type="molecule type" value="Genomic_DNA"/>
</dbReference>
<dbReference type="Gene3D" id="1.10.287.130">
    <property type="match status" value="1"/>
</dbReference>
<evidence type="ECO:0000256" key="14">
    <source>
        <dbReference type="SAM" id="Phobius"/>
    </source>
</evidence>
<evidence type="ECO:0000313" key="19">
    <source>
        <dbReference type="Proteomes" id="UP000758611"/>
    </source>
</evidence>
<evidence type="ECO:0000259" key="16">
    <source>
        <dbReference type="PROSITE" id="PS50885"/>
    </source>
</evidence>
<keyword evidence="4" id="KW-1003">Cell membrane</keyword>
<feature type="domain" description="Histidine kinase" evidence="15">
    <location>
        <begin position="271"/>
        <end position="485"/>
    </location>
</feature>
<dbReference type="PROSITE" id="PS50109">
    <property type="entry name" value="HIS_KIN"/>
    <property type="match status" value="1"/>
</dbReference>
<evidence type="ECO:0000313" key="18">
    <source>
        <dbReference type="EMBL" id="WBB30273.1"/>
    </source>
</evidence>
<dbReference type="InterPro" id="IPR036097">
    <property type="entry name" value="HisK_dim/P_sf"/>
</dbReference>
<dbReference type="EMBL" id="JABZRE010000051">
    <property type="protein sequence ID" value="MBF1307709.1"/>
    <property type="molecule type" value="Genomic_DNA"/>
</dbReference>
<evidence type="ECO:0000256" key="4">
    <source>
        <dbReference type="ARBA" id="ARBA00022475"/>
    </source>
</evidence>
<dbReference type="Proteomes" id="UP001210690">
    <property type="component" value="Chromosome"/>
</dbReference>
<dbReference type="SMART" id="SM00388">
    <property type="entry name" value="HisKA"/>
    <property type="match status" value="1"/>
</dbReference>
<name>A0A3B7DIC6_9FIRM</name>
<dbReference type="InterPro" id="IPR003594">
    <property type="entry name" value="HATPase_dom"/>
</dbReference>
<keyword evidence="12" id="KW-0902">Two-component regulatory system</keyword>
<dbReference type="Pfam" id="PF02518">
    <property type="entry name" value="HATPase_c"/>
    <property type="match status" value="1"/>
</dbReference>
<evidence type="ECO:0000256" key="13">
    <source>
        <dbReference type="ARBA" id="ARBA00023136"/>
    </source>
</evidence>
<comment type="catalytic activity">
    <reaction evidence="1">
        <text>ATP + protein L-histidine = ADP + protein N-phospho-L-histidine.</text>
        <dbReference type="EC" id="2.7.13.3"/>
    </reaction>
</comment>
<dbReference type="Gene3D" id="3.30.565.10">
    <property type="entry name" value="Histidine kinase-like ATPase, C-terminal domain"/>
    <property type="match status" value="1"/>
</dbReference>
<keyword evidence="10" id="KW-0067">ATP-binding</keyword>
<dbReference type="SUPFAM" id="SSF47384">
    <property type="entry name" value="Homodimeric domain of signal transducing histidine kinase"/>
    <property type="match status" value="1"/>
</dbReference>
<feature type="transmembrane region" description="Helical" evidence="14">
    <location>
        <begin position="30"/>
        <end position="51"/>
    </location>
</feature>
<evidence type="ECO:0000256" key="2">
    <source>
        <dbReference type="ARBA" id="ARBA00004651"/>
    </source>
</evidence>
<dbReference type="InterPro" id="IPR003660">
    <property type="entry name" value="HAMP_dom"/>
</dbReference>
<dbReference type="Proteomes" id="UP000758611">
    <property type="component" value="Unassembled WGS sequence"/>
</dbReference>
<keyword evidence="5" id="KW-0597">Phosphoprotein</keyword>
<evidence type="ECO:0000256" key="9">
    <source>
        <dbReference type="ARBA" id="ARBA00022777"/>
    </source>
</evidence>
<reference evidence="17" key="1">
    <citation type="submission" date="2020-04" db="EMBL/GenBank/DDBJ databases">
        <title>Deep metagenomics examines the oral microbiome during advanced dental caries in children, revealing novel taxa and co-occurrences with host molecules.</title>
        <authorList>
            <person name="Baker J.L."/>
            <person name="Morton J.T."/>
            <person name="Dinis M."/>
            <person name="Alvarez R."/>
            <person name="Tran N.C."/>
            <person name="Knight R."/>
            <person name="Edlund A."/>
        </authorList>
    </citation>
    <scope>NUCLEOTIDE SEQUENCE</scope>
    <source>
        <strain evidence="17">JCVI_23_bin.11</strain>
    </source>
</reference>
<keyword evidence="11 14" id="KW-1133">Transmembrane helix</keyword>
<dbReference type="InterPro" id="IPR050398">
    <property type="entry name" value="HssS/ArlS-like"/>
</dbReference>
<dbReference type="PROSITE" id="PS50885">
    <property type="entry name" value="HAMP"/>
    <property type="match status" value="1"/>
</dbReference>
<dbReference type="PRINTS" id="PR00344">
    <property type="entry name" value="BCTRLSENSOR"/>
</dbReference>
<feature type="transmembrane region" description="Helical" evidence="14">
    <location>
        <begin position="188"/>
        <end position="209"/>
    </location>
</feature>
<dbReference type="SUPFAM" id="SSF158472">
    <property type="entry name" value="HAMP domain-like"/>
    <property type="match status" value="1"/>
</dbReference>
<keyword evidence="8" id="KW-0547">Nucleotide-binding</keyword>
<evidence type="ECO:0000259" key="15">
    <source>
        <dbReference type="PROSITE" id="PS50109"/>
    </source>
</evidence>
<reference evidence="18" key="2">
    <citation type="submission" date="2022-07" db="EMBL/GenBank/DDBJ databases">
        <title>Parvimonas micra travels from the subgingival sulcus of the human oral cavity to the colorectal adenocarcinoma.</title>
        <authorList>
            <person name="Conde-Perez K."/>
            <person name="Buetas E."/>
            <person name="Aja-Macaya P."/>
            <person name="Martin-De Arribas E."/>
            <person name="Iglesias-Corras I."/>
            <person name="Trigo-Tasende N."/>
            <person name="Nasser-Ali M."/>
            <person name="Estevez L.S."/>
            <person name="Rumbo-Feal S."/>
            <person name="Otero-Alen B."/>
            <person name="Noguera J.F."/>
            <person name="Concha A."/>
            <person name="Pardinas-Lopez S."/>
            <person name="Carda-Dieguez M."/>
            <person name="Gomez-Randulfe I."/>
            <person name="Martinez-Lago N."/>
            <person name="Ladra S."/>
            <person name="Aparicio L.A."/>
            <person name="Bou G."/>
            <person name="Mira A."/>
            <person name="Vallejo J.A."/>
            <person name="Poza M."/>
        </authorList>
    </citation>
    <scope>NUCLEOTIDE SEQUENCE</scope>
    <source>
        <strain evidence="18">PM102KC-G-1</strain>
    </source>
</reference>
<dbReference type="CDD" id="cd06225">
    <property type="entry name" value="HAMP"/>
    <property type="match status" value="1"/>
</dbReference>
<dbReference type="InterPro" id="IPR003661">
    <property type="entry name" value="HisK_dim/P_dom"/>
</dbReference>
<evidence type="ECO:0000256" key="1">
    <source>
        <dbReference type="ARBA" id="ARBA00000085"/>
    </source>
</evidence>
<evidence type="ECO:0000256" key="6">
    <source>
        <dbReference type="ARBA" id="ARBA00022679"/>
    </source>
</evidence>
<dbReference type="SMART" id="SM00304">
    <property type="entry name" value="HAMP"/>
    <property type="match status" value="1"/>
</dbReference>
<accession>A0A3B7DIC6</accession>
<evidence type="ECO:0000313" key="17">
    <source>
        <dbReference type="EMBL" id="MBF1307709.1"/>
    </source>
</evidence>
<dbReference type="FunFam" id="1.10.287.130:FF:000001">
    <property type="entry name" value="Two-component sensor histidine kinase"/>
    <property type="match status" value="1"/>
</dbReference>
<dbReference type="SMART" id="SM00387">
    <property type="entry name" value="HATPase_c"/>
    <property type="match status" value="1"/>
</dbReference>
<dbReference type="GO" id="GO:0005524">
    <property type="term" value="F:ATP binding"/>
    <property type="evidence" value="ECO:0007669"/>
    <property type="project" value="UniProtKB-KW"/>
</dbReference>
<dbReference type="AlphaFoldDB" id="A0A3B7DIC6"/>
<dbReference type="GO" id="GO:0000155">
    <property type="term" value="F:phosphorelay sensor kinase activity"/>
    <property type="evidence" value="ECO:0007669"/>
    <property type="project" value="InterPro"/>
</dbReference>
<dbReference type="PANTHER" id="PTHR45528">
    <property type="entry name" value="SENSOR HISTIDINE KINASE CPXA"/>
    <property type="match status" value="1"/>
</dbReference>
<evidence type="ECO:0000256" key="8">
    <source>
        <dbReference type="ARBA" id="ARBA00022741"/>
    </source>
</evidence>
<keyword evidence="9 17" id="KW-0418">Kinase</keyword>
<dbReference type="SUPFAM" id="SSF55874">
    <property type="entry name" value="ATPase domain of HSP90 chaperone/DNA topoisomerase II/histidine kinase"/>
    <property type="match status" value="1"/>
</dbReference>
<evidence type="ECO:0000256" key="11">
    <source>
        <dbReference type="ARBA" id="ARBA00022989"/>
    </source>
</evidence>
<evidence type="ECO:0000256" key="3">
    <source>
        <dbReference type="ARBA" id="ARBA00012438"/>
    </source>
</evidence>
<evidence type="ECO:0000256" key="12">
    <source>
        <dbReference type="ARBA" id="ARBA00023012"/>
    </source>
</evidence>
<dbReference type="EC" id="2.7.13.3" evidence="3"/>
<dbReference type="CDD" id="cd00075">
    <property type="entry name" value="HATPase"/>
    <property type="match status" value="1"/>
</dbReference>
<feature type="domain" description="HAMP" evidence="16">
    <location>
        <begin position="211"/>
        <end position="263"/>
    </location>
</feature>
<comment type="subcellular location">
    <subcellularLocation>
        <location evidence="2">Cell membrane</location>
        <topology evidence="2">Multi-pass membrane protein</topology>
    </subcellularLocation>
</comment>
<protein>
    <recommendedName>
        <fullName evidence="3">histidine kinase</fullName>
        <ecNumber evidence="3">2.7.13.3</ecNumber>
    </recommendedName>
</protein>
<keyword evidence="13 14" id="KW-0472">Membrane</keyword>
<dbReference type="InterPro" id="IPR005467">
    <property type="entry name" value="His_kinase_dom"/>
</dbReference>
<dbReference type="Pfam" id="PF00672">
    <property type="entry name" value="HAMP"/>
    <property type="match status" value="1"/>
</dbReference>
<dbReference type="GO" id="GO:0005886">
    <property type="term" value="C:plasma membrane"/>
    <property type="evidence" value="ECO:0007669"/>
    <property type="project" value="UniProtKB-SubCell"/>
</dbReference>
<dbReference type="GeneID" id="93384183"/>
<dbReference type="CDD" id="cd00082">
    <property type="entry name" value="HisKA"/>
    <property type="match status" value="1"/>
</dbReference>
<keyword evidence="7 14" id="KW-0812">Transmembrane</keyword>
<dbReference type="Gene3D" id="6.10.340.10">
    <property type="match status" value="1"/>
</dbReference>
<dbReference type="InterPro" id="IPR036890">
    <property type="entry name" value="HATPase_C_sf"/>
</dbReference>
<evidence type="ECO:0000256" key="10">
    <source>
        <dbReference type="ARBA" id="ARBA00022840"/>
    </source>
</evidence>